<feature type="domain" description="PASTA" evidence="5">
    <location>
        <begin position="572"/>
        <end position="632"/>
    </location>
</feature>
<feature type="domain" description="PASTA" evidence="5">
    <location>
        <begin position="641"/>
        <end position="699"/>
    </location>
</feature>
<dbReference type="CDD" id="cd06576">
    <property type="entry name" value="PASTA_Pbp2x-like_1"/>
    <property type="match status" value="1"/>
</dbReference>
<gene>
    <name evidence="6" type="ordered locus">Mahau_1596</name>
</gene>
<dbReference type="SMART" id="SM00740">
    <property type="entry name" value="PASTA"/>
    <property type="match status" value="2"/>
</dbReference>
<dbReference type="STRING" id="697281.Mahau_1596"/>
<dbReference type="InterPro" id="IPR001460">
    <property type="entry name" value="PCN-bd_Tpept"/>
</dbReference>
<keyword evidence="4" id="KW-0812">Transmembrane</keyword>
<keyword evidence="7" id="KW-1185">Reference proteome</keyword>
<evidence type="ECO:0000313" key="7">
    <source>
        <dbReference type="Proteomes" id="UP000008457"/>
    </source>
</evidence>
<dbReference type="eggNOG" id="COG0768">
    <property type="taxonomic scope" value="Bacteria"/>
</dbReference>
<evidence type="ECO:0000256" key="3">
    <source>
        <dbReference type="ARBA" id="ARBA00023136"/>
    </source>
</evidence>
<keyword evidence="6" id="KW-0328">Glycosyltransferase</keyword>
<dbReference type="Gene3D" id="3.40.710.10">
    <property type="entry name" value="DD-peptidase/beta-lactamase superfamily"/>
    <property type="match status" value="1"/>
</dbReference>
<dbReference type="Gene3D" id="3.30.10.20">
    <property type="match status" value="2"/>
</dbReference>
<dbReference type="OrthoDB" id="9804124at2"/>
<evidence type="ECO:0000256" key="1">
    <source>
        <dbReference type="ARBA" id="ARBA00004370"/>
    </source>
</evidence>
<organism evidence="6 7">
    <name type="scientific">Mahella australiensis (strain DSM 15567 / CIP 107919 / 50-1 BON)</name>
    <dbReference type="NCBI Taxonomy" id="697281"/>
    <lineage>
        <taxon>Bacteria</taxon>
        <taxon>Bacillati</taxon>
        <taxon>Bacillota</taxon>
        <taxon>Clostridia</taxon>
        <taxon>Thermoanaerobacterales</taxon>
        <taxon>Thermoanaerobacterales Family IV. Incertae Sedis</taxon>
        <taxon>Mahella</taxon>
    </lineage>
</organism>
<dbReference type="Pfam" id="PF03717">
    <property type="entry name" value="PBP_dimer"/>
    <property type="match status" value="1"/>
</dbReference>
<protein>
    <submittedName>
        <fullName evidence="6">Stage V sporulation protein D</fullName>
        <ecNumber evidence="6">2.4.1.129</ecNumber>
    </submittedName>
</protein>
<dbReference type="GO" id="GO:0008658">
    <property type="term" value="F:penicillin binding"/>
    <property type="evidence" value="ECO:0007669"/>
    <property type="project" value="InterPro"/>
</dbReference>
<feature type="transmembrane region" description="Helical" evidence="4">
    <location>
        <begin position="12"/>
        <end position="32"/>
    </location>
</feature>
<sequence>MGSISVTARKRLLWLLIIIFILFIALIIRLGWLQIKQGPILQQKAYDQWAREISVSPKRGIIYDRNGRILAQSASAETIIVRPLDIVDPEGTADKLAPIIDMDRDEILKIITDKTKSEKWLKRQVSKEEANAVRQLGLKGIKFTEEAKRYYPNENLASHILGFVGRDGQGLDGVELQYDKYLKGKEGKIVTQTDGKARELPMSPEQYIKPQDGDNVYLTIDAVIQHFAEKAVEQALSDNKAKKAIGVVMDPKTGEILALTNKPDFNPNGFPSPELKTAKDIEEATRNAAVKDIYEPGSTFKIITSAAGLDSGAVKPDDTFYDPGYKIVAGQKIKCWRSYNPHGHETFVEGVQNSCNPVFMEVGERMGVNTFYDYINRFGFGQKTGLDLPGEGRGLLQKQDNVGPVELATISFGQGISVTPVQLVTAISAAVNGGQLITPHVMKQVKDNDGNIVIDNKPQIVRRVISEQTSETLRPILESVVSEGTGKAAYIEGYRIGGKTGTAETYQAGKYISSFVAFAPADDPKIVVLVVVQEPNAGTYFGSTVAAPAVKSIISDTFDYWGIKPNIDGQQPIETITVPDVRNMTLEAASKKLDEAGLTHEIAGEGTIVVDMMPKPGAKVPSNTVIILYTESQQALSETRGNIEVPDLFGLSIREAEEELEKIGLKLEQGKGNGLIIDQRPRAGTKVKEGAEVIVNMTEGD</sequence>
<dbReference type="CDD" id="cd06575">
    <property type="entry name" value="PASTA_Pbp2x-like_2"/>
    <property type="match status" value="1"/>
</dbReference>
<name>F3ZZ25_MAHA5</name>
<dbReference type="PANTHER" id="PTHR30627:SF1">
    <property type="entry name" value="PEPTIDOGLYCAN D,D-TRANSPEPTIDASE FTSI"/>
    <property type="match status" value="1"/>
</dbReference>
<reference evidence="6 7" key="2">
    <citation type="journal article" date="2011" name="Stand. Genomic Sci.">
        <title>Complete genome sequence of Mahella australiensis type strain (50-1 BON).</title>
        <authorList>
            <person name="Sikorski J."/>
            <person name="Teshima H."/>
            <person name="Nolan M."/>
            <person name="Lucas S."/>
            <person name="Hammon N."/>
            <person name="Deshpande S."/>
            <person name="Cheng J.F."/>
            <person name="Pitluck S."/>
            <person name="Liolios K."/>
            <person name="Pagani I."/>
            <person name="Ivanova N."/>
            <person name="Huntemann M."/>
            <person name="Mavromatis K."/>
            <person name="Ovchinikova G."/>
            <person name="Pati A."/>
            <person name="Tapia R."/>
            <person name="Han C."/>
            <person name="Goodwin L."/>
            <person name="Chen A."/>
            <person name="Palaniappan K."/>
            <person name="Land M."/>
            <person name="Hauser L."/>
            <person name="Ngatchou-Djao O.D."/>
            <person name="Rohde M."/>
            <person name="Pukall R."/>
            <person name="Spring S."/>
            <person name="Abt B."/>
            <person name="Goker M."/>
            <person name="Detter J.C."/>
            <person name="Woyke T."/>
            <person name="Bristow J."/>
            <person name="Markowitz V."/>
            <person name="Hugenholtz P."/>
            <person name="Eisen J.A."/>
            <person name="Kyrpides N.C."/>
            <person name="Klenk H.P."/>
            <person name="Lapidus A."/>
        </authorList>
    </citation>
    <scope>NUCLEOTIDE SEQUENCE [LARGE SCALE GENOMIC DNA]</scope>
    <source>
        <strain evidence="7">DSM 15567 / CIP 107919 / 50-1 BON</strain>
    </source>
</reference>
<evidence type="ECO:0000256" key="2">
    <source>
        <dbReference type="ARBA" id="ARBA00007171"/>
    </source>
</evidence>
<dbReference type="eggNOG" id="COG2815">
    <property type="taxonomic scope" value="Bacteria"/>
</dbReference>
<dbReference type="SUPFAM" id="SSF56519">
    <property type="entry name" value="Penicillin binding protein dimerisation domain"/>
    <property type="match status" value="1"/>
</dbReference>
<dbReference type="EMBL" id="CP002360">
    <property type="protein sequence ID" value="AEE96784.1"/>
    <property type="molecule type" value="Genomic_DNA"/>
</dbReference>
<keyword evidence="4" id="KW-1133">Transmembrane helix</keyword>
<dbReference type="PROSITE" id="PS51178">
    <property type="entry name" value="PASTA"/>
    <property type="match status" value="2"/>
</dbReference>
<proteinExistence type="inferred from homology"/>
<dbReference type="InterPro" id="IPR005311">
    <property type="entry name" value="PBP_dimer"/>
</dbReference>
<dbReference type="InterPro" id="IPR005543">
    <property type="entry name" value="PASTA_dom"/>
</dbReference>
<evidence type="ECO:0000259" key="5">
    <source>
        <dbReference type="PROSITE" id="PS51178"/>
    </source>
</evidence>
<comment type="similarity">
    <text evidence="2">Belongs to the transpeptidase family.</text>
</comment>
<dbReference type="EC" id="2.4.1.129" evidence="6"/>
<accession>F3ZZ25</accession>
<dbReference type="SUPFAM" id="SSF56601">
    <property type="entry name" value="beta-lactamase/transpeptidase-like"/>
    <property type="match status" value="1"/>
</dbReference>
<evidence type="ECO:0000313" key="6">
    <source>
        <dbReference type="EMBL" id="AEE96784.1"/>
    </source>
</evidence>
<dbReference type="KEGG" id="mas:Mahau_1596"/>
<dbReference type="Pfam" id="PF03793">
    <property type="entry name" value="PASTA"/>
    <property type="match status" value="2"/>
</dbReference>
<dbReference type="InterPro" id="IPR050515">
    <property type="entry name" value="Beta-lactam/transpept"/>
</dbReference>
<dbReference type="GO" id="GO:0071555">
    <property type="term" value="P:cell wall organization"/>
    <property type="evidence" value="ECO:0007669"/>
    <property type="project" value="TreeGrafter"/>
</dbReference>
<evidence type="ECO:0000256" key="4">
    <source>
        <dbReference type="SAM" id="Phobius"/>
    </source>
</evidence>
<keyword evidence="6" id="KW-0808">Transferase</keyword>
<dbReference type="AlphaFoldDB" id="F3ZZ25"/>
<reference evidence="7" key="1">
    <citation type="submission" date="2010-11" db="EMBL/GenBank/DDBJ databases">
        <title>The complete genome of Mahella australiensis DSM 15567.</title>
        <authorList>
            <consortium name="US DOE Joint Genome Institute (JGI-PGF)"/>
            <person name="Lucas S."/>
            <person name="Copeland A."/>
            <person name="Lapidus A."/>
            <person name="Bruce D."/>
            <person name="Goodwin L."/>
            <person name="Pitluck S."/>
            <person name="Kyrpides N."/>
            <person name="Mavromatis K."/>
            <person name="Pagani I."/>
            <person name="Ivanova N."/>
            <person name="Teshima H."/>
            <person name="Brettin T."/>
            <person name="Detter J.C."/>
            <person name="Han C."/>
            <person name="Tapia R."/>
            <person name="Land M."/>
            <person name="Hauser L."/>
            <person name="Markowitz V."/>
            <person name="Cheng J.-F."/>
            <person name="Hugenholtz P."/>
            <person name="Woyke T."/>
            <person name="Wu D."/>
            <person name="Spring S."/>
            <person name="Pukall R."/>
            <person name="Steenblock K."/>
            <person name="Schneider S."/>
            <person name="Klenk H.-P."/>
            <person name="Eisen J.A."/>
        </authorList>
    </citation>
    <scope>NUCLEOTIDE SEQUENCE [LARGE SCALE GENOMIC DNA]</scope>
    <source>
        <strain evidence="7">DSM 15567 / CIP 107919 / 50-1 BON</strain>
    </source>
</reference>
<dbReference type="RefSeq" id="WP_013781213.1">
    <property type="nucleotide sequence ID" value="NC_015520.1"/>
</dbReference>
<comment type="subcellular location">
    <subcellularLocation>
        <location evidence="1">Membrane</location>
    </subcellularLocation>
</comment>
<dbReference type="InterPro" id="IPR011927">
    <property type="entry name" value="SpoVD_pbp"/>
</dbReference>
<dbReference type="HOGENOM" id="CLU_009289_6_0_9"/>
<dbReference type="Gene3D" id="3.90.1310.10">
    <property type="entry name" value="Penicillin-binding protein 2a (Domain 2)"/>
    <property type="match status" value="1"/>
</dbReference>
<dbReference type="PANTHER" id="PTHR30627">
    <property type="entry name" value="PEPTIDOGLYCAN D,D-TRANSPEPTIDASE"/>
    <property type="match status" value="1"/>
</dbReference>
<dbReference type="NCBIfam" id="TIGR02214">
    <property type="entry name" value="spoVD_pbp"/>
    <property type="match status" value="1"/>
</dbReference>
<dbReference type="InterPro" id="IPR012338">
    <property type="entry name" value="Beta-lactam/transpept-like"/>
</dbReference>
<dbReference type="GO" id="GO:0005886">
    <property type="term" value="C:plasma membrane"/>
    <property type="evidence" value="ECO:0007669"/>
    <property type="project" value="TreeGrafter"/>
</dbReference>
<keyword evidence="3 4" id="KW-0472">Membrane</keyword>
<dbReference type="Pfam" id="PF00905">
    <property type="entry name" value="Transpeptidase"/>
    <property type="match status" value="1"/>
</dbReference>
<dbReference type="GO" id="GO:0016757">
    <property type="term" value="F:glycosyltransferase activity"/>
    <property type="evidence" value="ECO:0007669"/>
    <property type="project" value="UniProtKB-KW"/>
</dbReference>
<dbReference type="InterPro" id="IPR036138">
    <property type="entry name" value="PBP_dimer_sf"/>
</dbReference>
<dbReference type="SUPFAM" id="SSF54184">
    <property type="entry name" value="Penicillin-binding protein 2x (pbp-2x), c-terminal domain"/>
    <property type="match status" value="2"/>
</dbReference>
<dbReference type="Proteomes" id="UP000008457">
    <property type="component" value="Chromosome"/>
</dbReference>